<protein>
    <submittedName>
        <fullName evidence="2">Uncharacterized protein</fullName>
    </submittedName>
</protein>
<dbReference type="Proteomes" id="UP000324222">
    <property type="component" value="Unassembled WGS sequence"/>
</dbReference>
<evidence type="ECO:0000256" key="1">
    <source>
        <dbReference type="SAM" id="MobiDB-lite"/>
    </source>
</evidence>
<name>A0A5B7CRB5_PORTR</name>
<dbReference type="AlphaFoldDB" id="A0A5B7CRB5"/>
<feature type="region of interest" description="Disordered" evidence="1">
    <location>
        <begin position="1"/>
        <end position="27"/>
    </location>
</feature>
<gene>
    <name evidence="2" type="ORF">E2C01_004726</name>
</gene>
<evidence type="ECO:0000313" key="3">
    <source>
        <dbReference type="Proteomes" id="UP000324222"/>
    </source>
</evidence>
<proteinExistence type="predicted"/>
<organism evidence="2 3">
    <name type="scientific">Portunus trituberculatus</name>
    <name type="common">Swimming crab</name>
    <name type="synonym">Neptunus trituberculatus</name>
    <dbReference type="NCBI Taxonomy" id="210409"/>
    <lineage>
        <taxon>Eukaryota</taxon>
        <taxon>Metazoa</taxon>
        <taxon>Ecdysozoa</taxon>
        <taxon>Arthropoda</taxon>
        <taxon>Crustacea</taxon>
        <taxon>Multicrustacea</taxon>
        <taxon>Malacostraca</taxon>
        <taxon>Eumalacostraca</taxon>
        <taxon>Eucarida</taxon>
        <taxon>Decapoda</taxon>
        <taxon>Pleocyemata</taxon>
        <taxon>Brachyura</taxon>
        <taxon>Eubrachyura</taxon>
        <taxon>Portunoidea</taxon>
        <taxon>Portunidae</taxon>
        <taxon>Portuninae</taxon>
        <taxon>Portunus</taxon>
    </lineage>
</organism>
<dbReference type="EMBL" id="VSRR010000194">
    <property type="protein sequence ID" value="MPC12049.1"/>
    <property type="molecule type" value="Genomic_DNA"/>
</dbReference>
<feature type="compositionally biased region" description="Pro residues" evidence="1">
    <location>
        <begin position="121"/>
        <end position="146"/>
    </location>
</feature>
<accession>A0A5B7CRB5</accession>
<evidence type="ECO:0000313" key="2">
    <source>
        <dbReference type="EMBL" id="MPC12049.1"/>
    </source>
</evidence>
<feature type="region of interest" description="Disordered" evidence="1">
    <location>
        <begin position="118"/>
        <end position="154"/>
    </location>
</feature>
<comment type="caution">
    <text evidence="2">The sequence shown here is derived from an EMBL/GenBank/DDBJ whole genome shotgun (WGS) entry which is preliminary data.</text>
</comment>
<keyword evidence="3" id="KW-1185">Reference proteome</keyword>
<sequence length="172" mass="18198">MIRRADNLLPGLHHPAPSIHHRHSPDTITVPPAGVVAPSRSPIIPGAVRVQTHLSRFPASVIPCHSATNPPSLLPLLTTVPPPSPLSSSPWSPLIPSPITSSPIGTFTSVPLLPCCSSSPPTHPSPHSPGSTPSPPPYPSLVPPSPTRLLLHPRLPPTSHLYRQIARRVGSW</sequence>
<reference evidence="2 3" key="1">
    <citation type="submission" date="2019-05" db="EMBL/GenBank/DDBJ databases">
        <title>Another draft genome of Portunus trituberculatus and its Hox gene families provides insights of decapod evolution.</title>
        <authorList>
            <person name="Jeong J.-H."/>
            <person name="Song I."/>
            <person name="Kim S."/>
            <person name="Choi T."/>
            <person name="Kim D."/>
            <person name="Ryu S."/>
            <person name="Kim W."/>
        </authorList>
    </citation>
    <scope>NUCLEOTIDE SEQUENCE [LARGE SCALE GENOMIC DNA]</scope>
    <source>
        <tissue evidence="2">Muscle</tissue>
    </source>
</reference>